<reference evidence="5" key="1">
    <citation type="journal article" date="2020" name="Stud. Mycol.">
        <title>101 Dothideomycetes genomes: a test case for predicting lifestyles and emergence of pathogens.</title>
        <authorList>
            <person name="Haridas S."/>
            <person name="Albert R."/>
            <person name="Binder M."/>
            <person name="Bloem J."/>
            <person name="Labutti K."/>
            <person name="Salamov A."/>
            <person name="Andreopoulos B."/>
            <person name="Baker S."/>
            <person name="Barry K."/>
            <person name="Bills G."/>
            <person name="Bluhm B."/>
            <person name="Cannon C."/>
            <person name="Castanera R."/>
            <person name="Culley D."/>
            <person name="Daum C."/>
            <person name="Ezra D."/>
            <person name="Gonzalez J."/>
            <person name="Henrissat B."/>
            <person name="Kuo A."/>
            <person name="Liang C."/>
            <person name="Lipzen A."/>
            <person name="Lutzoni F."/>
            <person name="Magnuson J."/>
            <person name="Mondo S."/>
            <person name="Nolan M."/>
            <person name="Ohm R."/>
            <person name="Pangilinan J."/>
            <person name="Park H.-J."/>
            <person name="Ramirez L."/>
            <person name="Alfaro M."/>
            <person name="Sun H."/>
            <person name="Tritt A."/>
            <person name="Yoshinaga Y."/>
            <person name="Zwiers L.-H."/>
            <person name="Turgeon B."/>
            <person name="Goodwin S."/>
            <person name="Spatafora J."/>
            <person name="Crous P."/>
            <person name="Grigoriev I."/>
        </authorList>
    </citation>
    <scope>NUCLEOTIDE SEQUENCE</scope>
    <source>
        <strain evidence="5">CBS 175.79</strain>
    </source>
</reference>
<evidence type="ECO:0008006" key="7">
    <source>
        <dbReference type="Google" id="ProtNLM"/>
    </source>
</evidence>
<evidence type="ECO:0000256" key="2">
    <source>
        <dbReference type="ARBA" id="ARBA00022737"/>
    </source>
</evidence>
<keyword evidence="4" id="KW-1133">Transmembrane helix</keyword>
<proteinExistence type="predicted"/>
<evidence type="ECO:0000256" key="4">
    <source>
        <dbReference type="SAM" id="Phobius"/>
    </source>
</evidence>
<keyword evidence="1" id="KW-0880">Kelch repeat</keyword>
<dbReference type="AlphaFoldDB" id="A0A6A5XWS5"/>
<keyword evidence="6" id="KW-1185">Reference proteome</keyword>
<dbReference type="OrthoDB" id="10251809at2759"/>
<evidence type="ECO:0000256" key="3">
    <source>
        <dbReference type="SAM" id="MobiDB-lite"/>
    </source>
</evidence>
<evidence type="ECO:0000313" key="5">
    <source>
        <dbReference type="EMBL" id="KAF2017788.1"/>
    </source>
</evidence>
<dbReference type="Gene3D" id="1.20.5.510">
    <property type="entry name" value="Single helix bin"/>
    <property type="match status" value="1"/>
</dbReference>
<dbReference type="PANTHER" id="PTHR46093:SF18">
    <property type="entry name" value="FIBRONECTIN TYPE-III DOMAIN-CONTAINING PROTEIN"/>
    <property type="match status" value="1"/>
</dbReference>
<sequence>MTAKDIPGNITLFQHGAFWVDKQSAYVVGGAVNDEAWLSRDGQFLPSNFSTYKASTVFRYDIQSDRWSSETAVQPSSGSDVRDSFAAGAFAYNPLARKAYYFSGTNGPGARKMYPNDIAGYVGRSNEEVTGNGNLLTFETDSFKWTNVTTDTQLTTTGTEYGQLVFLPGTMSSTGGVAIGFGGNRRDTGDIESMRQVLIYDAWSDKWHSQATSVEGGTFPPGRQGFCAVAASAPDNSSHNIYMYAGESTVSVPNAYSDLWVLSIPSFKWIRIDGKHPTRKAHKCDVLADRYMVTYGGNQGGWGDEGDGDACDDLNYGLRLFDMSNLTWTTKYDGPAQEANAYKVPKAVYEKIGGDASGSATQTAPSAGFETADVKELFQQSKQETPPPTTSADPSNEKTTNVGAIAGGVVGGVVGLGLIIGAVFFTLRRRKRESAYAYGQPSAMANLVEADGNHGYATELMDHNNPGGKPVHEIYTSHRQNPQELYAGDVEEYTAAPAASGSKPVH</sequence>
<feature type="region of interest" description="Disordered" evidence="3">
    <location>
        <begin position="380"/>
        <end position="399"/>
    </location>
</feature>
<accession>A0A6A5XWS5</accession>
<organism evidence="5 6">
    <name type="scientific">Aaosphaeria arxii CBS 175.79</name>
    <dbReference type="NCBI Taxonomy" id="1450172"/>
    <lineage>
        <taxon>Eukaryota</taxon>
        <taxon>Fungi</taxon>
        <taxon>Dikarya</taxon>
        <taxon>Ascomycota</taxon>
        <taxon>Pezizomycotina</taxon>
        <taxon>Dothideomycetes</taxon>
        <taxon>Pleosporomycetidae</taxon>
        <taxon>Pleosporales</taxon>
        <taxon>Pleosporales incertae sedis</taxon>
        <taxon>Aaosphaeria</taxon>
    </lineage>
</organism>
<dbReference type="SUPFAM" id="SSF50965">
    <property type="entry name" value="Galactose oxidase, central domain"/>
    <property type="match status" value="1"/>
</dbReference>
<gene>
    <name evidence="5" type="ORF">BU24DRAFT_420844</name>
</gene>
<name>A0A6A5XWS5_9PLEO</name>
<feature type="transmembrane region" description="Helical" evidence="4">
    <location>
        <begin position="404"/>
        <end position="427"/>
    </location>
</feature>
<dbReference type="Proteomes" id="UP000799778">
    <property type="component" value="Unassembled WGS sequence"/>
</dbReference>
<dbReference type="RefSeq" id="XP_033386127.1">
    <property type="nucleotide sequence ID" value="XM_033527575.1"/>
</dbReference>
<evidence type="ECO:0000313" key="6">
    <source>
        <dbReference type="Proteomes" id="UP000799778"/>
    </source>
</evidence>
<dbReference type="Gene3D" id="2.120.10.80">
    <property type="entry name" value="Kelch-type beta propeller"/>
    <property type="match status" value="1"/>
</dbReference>
<dbReference type="PANTHER" id="PTHR46093">
    <property type="entry name" value="ACYL-COA-BINDING DOMAIN-CONTAINING PROTEIN 5"/>
    <property type="match status" value="1"/>
</dbReference>
<evidence type="ECO:0000256" key="1">
    <source>
        <dbReference type="ARBA" id="ARBA00022441"/>
    </source>
</evidence>
<protein>
    <recommendedName>
        <fullName evidence="7">Galactose oxidase</fullName>
    </recommendedName>
</protein>
<dbReference type="GeneID" id="54284972"/>
<keyword evidence="4" id="KW-0472">Membrane</keyword>
<dbReference type="InterPro" id="IPR011043">
    <property type="entry name" value="Gal_Oxase/kelch_b-propeller"/>
</dbReference>
<dbReference type="EMBL" id="ML978068">
    <property type="protein sequence ID" value="KAF2017788.1"/>
    <property type="molecule type" value="Genomic_DNA"/>
</dbReference>
<dbReference type="InterPro" id="IPR015915">
    <property type="entry name" value="Kelch-typ_b-propeller"/>
</dbReference>
<keyword evidence="2" id="KW-0677">Repeat</keyword>
<keyword evidence="4" id="KW-0812">Transmembrane</keyword>